<dbReference type="AlphaFoldDB" id="A0A165CM24"/>
<keyword evidence="3" id="KW-1185">Reference proteome</keyword>
<proteinExistence type="predicted"/>
<dbReference type="Proteomes" id="UP000076842">
    <property type="component" value="Unassembled WGS sequence"/>
</dbReference>
<evidence type="ECO:0000313" key="3">
    <source>
        <dbReference type="Proteomes" id="UP000076842"/>
    </source>
</evidence>
<evidence type="ECO:0000313" key="2">
    <source>
        <dbReference type="EMBL" id="KZT51027.1"/>
    </source>
</evidence>
<dbReference type="InParanoid" id="A0A165CM24"/>
<accession>A0A165CM24</accession>
<gene>
    <name evidence="2" type="ORF">CALCODRAFT_153909</name>
</gene>
<reference evidence="2 3" key="1">
    <citation type="journal article" date="2016" name="Mol. Biol. Evol.">
        <title>Comparative Genomics of Early-Diverging Mushroom-Forming Fungi Provides Insights into the Origins of Lignocellulose Decay Capabilities.</title>
        <authorList>
            <person name="Nagy L.G."/>
            <person name="Riley R."/>
            <person name="Tritt A."/>
            <person name="Adam C."/>
            <person name="Daum C."/>
            <person name="Floudas D."/>
            <person name="Sun H."/>
            <person name="Yadav J.S."/>
            <person name="Pangilinan J."/>
            <person name="Larsson K.H."/>
            <person name="Matsuura K."/>
            <person name="Barry K."/>
            <person name="Labutti K."/>
            <person name="Kuo R."/>
            <person name="Ohm R.A."/>
            <person name="Bhattacharya S.S."/>
            <person name="Shirouzu T."/>
            <person name="Yoshinaga Y."/>
            <person name="Martin F.M."/>
            <person name="Grigoriev I.V."/>
            <person name="Hibbett D.S."/>
        </authorList>
    </citation>
    <scope>NUCLEOTIDE SEQUENCE [LARGE SCALE GENOMIC DNA]</scope>
    <source>
        <strain evidence="2 3">HHB12733</strain>
    </source>
</reference>
<sequence>MASLPGCQKSQRGSRDSGNRRTREAPVISKSPSSACLPSFPACWVNVDLALENFDPRVVKVLKDAAFNVLVPDFDVSMVEVRFKRRTGGALLSGAILDNERRTRKVVGTRVMGYLCTGLGISMHGRSRQRLFPRSGDNERGIPDGGGRGTDILLQCNCTQPRVKQADPCAAACSCTQLHL</sequence>
<evidence type="ECO:0000256" key="1">
    <source>
        <dbReference type="SAM" id="MobiDB-lite"/>
    </source>
</evidence>
<feature type="region of interest" description="Disordered" evidence="1">
    <location>
        <begin position="1"/>
        <end position="33"/>
    </location>
</feature>
<feature type="compositionally biased region" description="Basic and acidic residues" evidence="1">
    <location>
        <begin position="13"/>
        <end position="24"/>
    </location>
</feature>
<organism evidence="2 3">
    <name type="scientific">Calocera cornea HHB12733</name>
    <dbReference type="NCBI Taxonomy" id="1353952"/>
    <lineage>
        <taxon>Eukaryota</taxon>
        <taxon>Fungi</taxon>
        <taxon>Dikarya</taxon>
        <taxon>Basidiomycota</taxon>
        <taxon>Agaricomycotina</taxon>
        <taxon>Dacrymycetes</taxon>
        <taxon>Dacrymycetales</taxon>
        <taxon>Dacrymycetaceae</taxon>
        <taxon>Calocera</taxon>
    </lineage>
</organism>
<dbReference type="EMBL" id="KV424129">
    <property type="protein sequence ID" value="KZT51027.1"/>
    <property type="molecule type" value="Genomic_DNA"/>
</dbReference>
<protein>
    <submittedName>
        <fullName evidence="2">Uncharacterized protein</fullName>
    </submittedName>
</protein>
<name>A0A165CM24_9BASI</name>